<evidence type="ECO:0000259" key="2">
    <source>
        <dbReference type="PROSITE" id="PS50222"/>
    </source>
</evidence>
<dbReference type="InterPro" id="IPR011992">
    <property type="entry name" value="EF-hand-dom_pair"/>
</dbReference>
<feature type="domain" description="EF-hand" evidence="2">
    <location>
        <begin position="18"/>
        <end position="53"/>
    </location>
</feature>
<keyword evidence="1" id="KW-0106">Calcium</keyword>
<dbReference type="Pfam" id="PF13499">
    <property type="entry name" value="EF-hand_7"/>
    <property type="match status" value="1"/>
</dbReference>
<accession>A0AAU9RST4</accession>
<keyword evidence="4" id="KW-1185">Reference proteome</keyword>
<dbReference type="InterPro" id="IPR018247">
    <property type="entry name" value="EF_Hand_1_Ca_BS"/>
</dbReference>
<evidence type="ECO:0000313" key="3">
    <source>
        <dbReference type="EMBL" id="CAH2050085.1"/>
    </source>
</evidence>
<dbReference type="EMBL" id="CAJVSB020000374">
    <property type="protein sequence ID" value="CAH2050085.1"/>
    <property type="molecule type" value="Genomic_DNA"/>
</dbReference>
<evidence type="ECO:0000313" key="4">
    <source>
        <dbReference type="Proteomes" id="UP000836841"/>
    </source>
</evidence>
<gene>
    <name evidence="3" type="ORF">TAV2_LOCUS8482</name>
</gene>
<organism evidence="3 4">
    <name type="scientific">Thlaspi arvense</name>
    <name type="common">Field penny-cress</name>
    <dbReference type="NCBI Taxonomy" id="13288"/>
    <lineage>
        <taxon>Eukaryota</taxon>
        <taxon>Viridiplantae</taxon>
        <taxon>Streptophyta</taxon>
        <taxon>Embryophyta</taxon>
        <taxon>Tracheophyta</taxon>
        <taxon>Spermatophyta</taxon>
        <taxon>Magnoliopsida</taxon>
        <taxon>eudicotyledons</taxon>
        <taxon>Gunneridae</taxon>
        <taxon>Pentapetalae</taxon>
        <taxon>rosids</taxon>
        <taxon>malvids</taxon>
        <taxon>Brassicales</taxon>
        <taxon>Brassicaceae</taxon>
        <taxon>Thlaspideae</taxon>
        <taxon>Thlaspi</taxon>
    </lineage>
</organism>
<dbReference type="PROSITE" id="PS50222">
    <property type="entry name" value="EF_HAND_2"/>
    <property type="match status" value="1"/>
</dbReference>
<protein>
    <recommendedName>
        <fullName evidence="2">EF-hand domain-containing protein</fullName>
    </recommendedName>
</protein>
<dbReference type="SUPFAM" id="SSF47473">
    <property type="entry name" value="EF-hand"/>
    <property type="match status" value="1"/>
</dbReference>
<comment type="caution">
    <text evidence="3">The sequence shown here is derived from an EMBL/GenBank/DDBJ whole genome shotgun (WGS) entry which is preliminary data.</text>
</comment>
<dbReference type="InterPro" id="IPR002048">
    <property type="entry name" value="EF_hand_dom"/>
</dbReference>
<reference evidence="3 4" key="1">
    <citation type="submission" date="2022-03" db="EMBL/GenBank/DDBJ databases">
        <authorList>
            <person name="Nunn A."/>
            <person name="Chopra R."/>
            <person name="Nunn A."/>
            <person name="Contreras Garrido A."/>
        </authorList>
    </citation>
    <scope>NUCLEOTIDE SEQUENCE [LARGE SCALE GENOMIC DNA]</scope>
</reference>
<proteinExistence type="predicted"/>
<evidence type="ECO:0000256" key="1">
    <source>
        <dbReference type="ARBA" id="ARBA00022837"/>
    </source>
</evidence>
<dbReference type="Gene3D" id="1.10.238.10">
    <property type="entry name" value="EF-hand"/>
    <property type="match status" value="1"/>
</dbReference>
<dbReference type="Proteomes" id="UP000836841">
    <property type="component" value="Unassembled WGS sequence"/>
</dbReference>
<dbReference type="CDD" id="cd00051">
    <property type="entry name" value="EFh"/>
    <property type="match status" value="1"/>
</dbReference>
<dbReference type="PROSITE" id="PS00018">
    <property type="entry name" value="EF_HAND_1"/>
    <property type="match status" value="1"/>
</dbReference>
<dbReference type="SMART" id="SM00054">
    <property type="entry name" value="EFh"/>
    <property type="match status" value="2"/>
</dbReference>
<sequence>MDEIREAARAYCDNFSDEQKQRASQFFQLLDADGDGRVSTREFLDFLLKEERIAPDLVPQLFQKLDANGDGVLDFWECMTLYYMTRAGRLVFCNGCGSYLDGIRFACVPCFGSNVNGRGRELDPPPGLKLILSSVRC</sequence>
<dbReference type="GO" id="GO:0005509">
    <property type="term" value="F:calcium ion binding"/>
    <property type="evidence" value="ECO:0007669"/>
    <property type="project" value="InterPro"/>
</dbReference>
<dbReference type="AlphaFoldDB" id="A0AAU9RST4"/>
<name>A0AAU9RST4_THLAR</name>